<evidence type="ECO:0000256" key="2">
    <source>
        <dbReference type="ARBA" id="ARBA00022603"/>
    </source>
</evidence>
<dbReference type="Gene3D" id="3.40.50.150">
    <property type="entry name" value="Vaccinia Virus protein VP39"/>
    <property type="match status" value="1"/>
</dbReference>
<keyword evidence="5" id="KW-0819">tRNA processing</keyword>
<dbReference type="STRING" id="1888995.BD935_01360"/>
<keyword evidence="3" id="KW-0808">Transferase</keyword>
<dbReference type="InterPro" id="IPR056743">
    <property type="entry name" value="TRM5-TYW2-like_MTfase"/>
</dbReference>
<accession>A0A1J5TDQ6</accession>
<dbReference type="InterPro" id="IPR056744">
    <property type="entry name" value="TRM5/TYW2-like_N"/>
</dbReference>
<dbReference type="PANTHER" id="PTHR23245:SF36">
    <property type="entry name" value="TRNA (GUANINE(37)-N1)-METHYLTRANSFERASE"/>
    <property type="match status" value="1"/>
</dbReference>
<dbReference type="GO" id="GO:0008175">
    <property type="term" value="F:tRNA methyltransferase activity"/>
    <property type="evidence" value="ECO:0007669"/>
    <property type="project" value="TreeGrafter"/>
</dbReference>
<sequence>MISHLKVANNKAEEAKAFLKDKGYLNKSYLPIKKDNSVLWPLNRDSVQFEGKIVICKGLVHNKKSRDYRLNLDKEIRDIAPRSFDIFGDIAILRLTSDSEVYEQQIAEALLLSHKNIKTICVDLGVHGEFRIRDLRVISGYNNFISVHKENGMKFEADISKVYFSPRLATERERLSSLVNKHENVLDAFAGVAPFSISVAMKGCKVTSLDSNPEARMWALKNFNRNGIDEKYFNFFSSKFEDYDFGVQKFDRIILNNPTNSLPFLDKAMNLVVQKGMIHFYSICPKDGSFQLSEHLAEEFECIAKREVHAYSPSSSLFVFDIRRNLI</sequence>
<evidence type="ECO:0000256" key="3">
    <source>
        <dbReference type="ARBA" id="ARBA00022679"/>
    </source>
</evidence>
<dbReference type="AlphaFoldDB" id="A0A1J5TDQ6"/>
<feature type="domain" description="SAM-dependent methyltransferase TRM5/TYW2-type" evidence="6">
    <location>
        <begin position="84"/>
        <end position="326"/>
    </location>
</feature>
<evidence type="ECO:0000256" key="1">
    <source>
        <dbReference type="ARBA" id="ARBA00022490"/>
    </source>
</evidence>
<evidence type="ECO:0000313" key="7">
    <source>
        <dbReference type="EMBL" id="OIR19031.1"/>
    </source>
</evidence>
<dbReference type="CDD" id="cd02440">
    <property type="entry name" value="AdoMet_MTases"/>
    <property type="match status" value="1"/>
</dbReference>
<dbReference type="InterPro" id="IPR029063">
    <property type="entry name" value="SAM-dependent_MTases_sf"/>
</dbReference>
<evidence type="ECO:0000256" key="4">
    <source>
        <dbReference type="ARBA" id="ARBA00022691"/>
    </source>
</evidence>
<gene>
    <name evidence="7" type="ORF">BD935_01360</name>
</gene>
<dbReference type="EMBL" id="MIZA01000019">
    <property type="protein sequence ID" value="OIR19031.1"/>
    <property type="molecule type" value="Genomic_DNA"/>
</dbReference>
<reference evidence="7 8" key="1">
    <citation type="submission" date="2016-08" db="EMBL/GenBank/DDBJ databases">
        <title>New Insights into Marine Group III Euryarchaeota, from dark to light.</title>
        <authorList>
            <person name="Haro-Moreno J.M."/>
            <person name="Rodriguez-Valera F."/>
            <person name="Lopez-Garcia P."/>
            <person name="Moreira D."/>
            <person name="Martin-Cuadrado A.B."/>
        </authorList>
    </citation>
    <scope>NUCLEOTIDE SEQUENCE [LARGE SCALE GENOMIC DNA]</scope>
    <source>
        <strain evidence="7">CG-Epi1</strain>
    </source>
</reference>
<protein>
    <recommendedName>
        <fullName evidence="6">SAM-dependent methyltransferase TRM5/TYW2-type domain-containing protein</fullName>
    </recommendedName>
</protein>
<dbReference type="PROSITE" id="PS51684">
    <property type="entry name" value="SAM_MT_TRM5_TYW2"/>
    <property type="match status" value="1"/>
</dbReference>
<dbReference type="Pfam" id="PF02475">
    <property type="entry name" value="TRM5-TYW2_MTfase"/>
    <property type="match status" value="1"/>
</dbReference>
<evidence type="ECO:0000259" key="6">
    <source>
        <dbReference type="PROSITE" id="PS51684"/>
    </source>
</evidence>
<dbReference type="Proteomes" id="UP000183080">
    <property type="component" value="Unassembled WGS sequence"/>
</dbReference>
<dbReference type="GO" id="GO:0002939">
    <property type="term" value="P:tRNA N1-guanine methylation"/>
    <property type="evidence" value="ECO:0007669"/>
    <property type="project" value="TreeGrafter"/>
</dbReference>
<dbReference type="Pfam" id="PF25133">
    <property type="entry name" value="TYW2_N_2"/>
    <property type="match status" value="1"/>
</dbReference>
<organism evidence="7 8">
    <name type="scientific">Marine Group III euryarchaeote CG-Epi1</name>
    <dbReference type="NCBI Taxonomy" id="1888995"/>
    <lineage>
        <taxon>Archaea</taxon>
        <taxon>Methanobacteriati</taxon>
        <taxon>Thermoplasmatota</taxon>
        <taxon>Thermoplasmata</taxon>
        <taxon>Candidatus Thermoprofundales</taxon>
    </lineage>
</organism>
<dbReference type="GO" id="GO:0005737">
    <property type="term" value="C:cytoplasm"/>
    <property type="evidence" value="ECO:0007669"/>
    <property type="project" value="TreeGrafter"/>
</dbReference>
<keyword evidence="2" id="KW-0489">Methyltransferase</keyword>
<dbReference type="Gene3D" id="3.30.70.2580">
    <property type="match status" value="1"/>
</dbReference>
<keyword evidence="1" id="KW-0963">Cytoplasm</keyword>
<name>A0A1J5TDQ6_9ARCH</name>
<comment type="caution">
    <text evidence="7">The sequence shown here is derived from an EMBL/GenBank/DDBJ whole genome shotgun (WGS) entry which is preliminary data.</text>
</comment>
<dbReference type="InterPro" id="IPR030382">
    <property type="entry name" value="MeTrfase_TRM5/TYW2"/>
</dbReference>
<evidence type="ECO:0000313" key="8">
    <source>
        <dbReference type="Proteomes" id="UP000183080"/>
    </source>
</evidence>
<evidence type="ECO:0000256" key="5">
    <source>
        <dbReference type="ARBA" id="ARBA00022694"/>
    </source>
</evidence>
<proteinExistence type="predicted"/>
<dbReference type="Gene3D" id="3.30.300.110">
    <property type="entry name" value="Met-10+ protein-like domains"/>
    <property type="match status" value="1"/>
</dbReference>
<dbReference type="SUPFAM" id="SSF53335">
    <property type="entry name" value="S-adenosyl-L-methionine-dependent methyltransferases"/>
    <property type="match status" value="1"/>
</dbReference>
<keyword evidence="4" id="KW-0949">S-adenosyl-L-methionine</keyword>
<dbReference type="PANTHER" id="PTHR23245">
    <property type="entry name" value="TRNA METHYLTRANSFERASE"/>
    <property type="match status" value="1"/>
</dbReference>